<evidence type="ECO:0000256" key="2">
    <source>
        <dbReference type="ARBA" id="ARBA00023277"/>
    </source>
</evidence>
<dbReference type="GO" id="GO:0008810">
    <property type="term" value="F:cellulase activity"/>
    <property type="evidence" value="ECO:0007669"/>
    <property type="project" value="InterPro"/>
</dbReference>
<accession>A0A0R1KLA5</accession>
<dbReference type="InterPro" id="IPR012341">
    <property type="entry name" value="6hp_glycosidase-like_sf"/>
</dbReference>
<evidence type="ECO:0000256" key="1">
    <source>
        <dbReference type="ARBA" id="ARBA00007072"/>
    </source>
</evidence>
<evidence type="ECO:0000313" key="7">
    <source>
        <dbReference type="Proteomes" id="UP000051515"/>
    </source>
</evidence>
<keyword evidence="3" id="KW-0624">Polysaccharide degradation</keyword>
<comment type="caution">
    <text evidence="6">The sequence shown here is derived from an EMBL/GenBank/DDBJ whole genome shotgun (WGS) entry which is preliminary data.</text>
</comment>
<dbReference type="InterPro" id="IPR014756">
    <property type="entry name" value="Ig_E-set"/>
</dbReference>
<dbReference type="Pfam" id="PF00759">
    <property type="entry name" value="Glyco_hydro_9"/>
    <property type="match status" value="1"/>
</dbReference>
<dbReference type="PATRIC" id="fig|1423788.3.peg.1008"/>
<dbReference type="EMBL" id="AZDY01000029">
    <property type="protein sequence ID" value="KRK83976.1"/>
    <property type="molecule type" value="Genomic_DNA"/>
</dbReference>
<organism evidence="6 7">
    <name type="scientific">Companilactobacillus bobalius DSM 19674</name>
    <dbReference type="NCBI Taxonomy" id="1423788"/>
    <lineage>
        <taxon>Bacteria</taxon>
        <taxon>Bacillati</taxon>
        <taxon>Bacillota</taxon>
        <taxon>Bacilli</taxon>
        <taxon>Lactobacillales</taxon>
        <taxon>Lactobacillaceae</taxon>
        <taxon>Companilactobacillus</taxon>
        <taxon>Companilactobacillus bobalius</taxon>
    </lineage>
</organism>
<gene>
    <name evidence="6" type="ORF">FC78_GL000981</name>
</gene>
<dbReference type="SUPFAM" id="SSF81296">
    <property type="entry name" value="E set domains"/>
    <property type="match status" value="1"/>
</dbReference>
<dbReference type="AlphaFoldDB" id="A0A0R1KLA5"/>
<dbReference type="InterPro" id="IPR001701">
    <property type="entry name" value="Glyco_hydro_9"/>
</dbReference>
<dbReference type="Proteomes" id="UP000051515">
    <property type="component" value="Unassembled WGS sequence"/>
</dbReference>
<dbReference type="CDD" id="cd02850">
    <property type="entry name" value="E_set_Cellulase_N"/>
    <property type="match status" value="1"/>
</dbReference>
<evidence type="ECO:0000256" key="3">
    <source>
        <dbReference type="ARBA" id="ARBA00023326"/>
    </source>
</evidence>
<dbReference type="InterPro" id="IPR008928">
    <property type="entry name" value="6-hairpin_glycosidase_sf"/>
</dbReference>
<dbReference type="InterPro" id="IPR004197">
    <property type="entry name" value="Cellulase_Ig-like"/>
</dbReference>
<sequence length="784" mass="89762">MSTVDKLLEQTNLLHQLIKIPEGIDSKEMVKKISRKKVIGPSKENEWKHVGRGSLEKESDGGFILESPTRFDTWAPGDPTDGDYVGYGNTKATLMIDHENWENYNRISFVIDSECTNVINPNVIFEIHNQGKQRIPDQYNREGYHVINLSNHLKKTYFLNISDLPRDEITEIDFNWEANGSYMNISGKYNVKIKEIELQKIDDYVTTQGWTPDGISYSHDGYENGESKIAVINDRNDSNEFSIIDANSKKNIYNGKIRQIQNDMGIFKVLDFSEVKKSGDYQIVCGSLATRSFRIGSYRNIWENTVPKVLNFIYGERCGFPIPGIHGTCHEDVVAQKDNKTISYNGGWHDAGDLSQQLIHTAEATQALFKMAENVKNTKLSKRLVEEGCWGIDFILKTDFGKGFHATSAGVSRWTDNKIGTMDDATARVHDNPYENFLLSSILADIVQQNNLDFEMQKRLADLAVSYFEVALNKFKRSPYEEEPVMWEHTYSTSKSIYDATIVIAAGHCYQITNDGRYLSVLIEFMNRMINCQESDGITLTDKTILKGMFYRDAKHKVFQHFNHQAREALFVQAFEISLKLPVSDVLHDIWCERARDYGSYLLFLKKFTYPYPMIASGVYFETENLDKESFNKQHLLIDNTAYQDYKEQLKQGVQISKGLYVKRFPVWFSFRGNNAVLLSMGNSAAIMGRVLKNNDLLNLANGQLRWIIGNNPFDQSLMFGEGHNYQQEYSTSSDDMIGELPVGIETKGNKDVPYWPQFNNATYKEVWIVSATKWLSTVSELLK</sequence>
<feature type="domain" description="Glycoside hydrolase family 9" evidence="4">
    <location>
        <begin position="305"/>
        <end position="729"/>
    </location>
</feature>
<evidence type="ECO:0000259" key="4">
    <source>
        <dbReference type="Pfam" id="PF00759"/>
    </source>
</evidence>
<dbReference type="Gene3D" id="1.50.10.10">
    <property type="match status" value="1"/>
</dbReference>
<keyword evidence="7" id="KW-1185">Reference proteome</keyword>
<feature type="domain" description="Cellulase Ig-like" evidence="5">
    <location>
        <begin position="221"/>
        <end position="287"/>
    </location>
</feature>
<evidence type="ECO:0000259" key="5">
    <source>
        <dbReference type="Pfam" id="PF02927"/>
    </source>
</evidence>
<protein>
    <submittedName>
        <fullName evidence="6">Uncharacterized protein</fullName>
    </submittedName>
</protein>
<dbReference type="STRING" id="1423788.FC78_GL000981"/>
<dbReference type="Pfam" id="PF02927">
    <property type="entry name" value="CelD_N"/>
    <property type="match status" value="1"/>
</dbReference>
<reference evidence="6 7" key="1">
    <citation type="journal article" date="2015" name="Genome Announc.">
        <title>Expanding the biotechnology potential of lactobacilli through comparative genomics of 213 strains and associated genera.</title>
        <authorList>
            <person name="Sun Z."/>
            <person name="Harris H.M."/>
            <person name="McCann A."/>
            <person name="Guo C."/>
            <person name="Argimon S."/>
            <person name="Zhang W."/>
            <person name="Yang X."/>
            <person name="Jeffery I.B."/>
            <person name="Cooney J.C."/>
            <person name="Kagawa T.F."/>
            <person name="Liu W."/>
            <person name="Song Y."/>
            <person name="Salvetti E."/>
            <person name="Wrobel A."/>
            <person name="Rasinkangas P."/>
            <person name="Parkhill J."/>
            <person name="Rea M.C."/>
            <person name="O'Sullivan O."/>
            <person name="Ritari J."/>
            <person name="Douillard F.P."/>
            <person name="Paul Ross R."/>
            <person name="Yang R."/>
            <person name="Briner A.E."/>
            <person name="Felis G.E."/>
            <person name="de Vos W.M."/>
            <person name="Barrangou R."/>
            <person name="Klaenhammer T.R."/>
            <person name="Caufield P.W."/>
            <person name="Cui Y."/>
            <person name="Zhang H."/>
            <person name="O'Toole P.W."/>
        </authorList>
    </citation>
    <scope>NUCLEOTIDE SEQUENCE [LARGE SCALE GENOMIC DNA]</scope>
    <source>
        <strain evidence="6 7">DSM 19674</strain>
    </source>
</reference>
<dbReference type="RefSeq" id="WP_056950954.1">
    <property type="nucleotide sequence ID" value="NZ_AZDY01000029.1"/>
</dbReference>
<keyword evidence="2" id="KW-0119">Carbohydrate metabolism</keyword>
<dbReference type="InterPro" id="IPR013783">
    <property type="entry name" value="Ig-like_fold"/>
</dbReference>
<comment type="similarity">
    <text evidence="1">Belongs to the glycosyl hydrolase 9 (cellulase E) family.</text>
</comment>
<name>A0A0R1KLA5_9LACO</name>
<evidence type="ECO:0000313" key="6">
    <source>
        <dbReference type="EMBL" id="KRK83976.1"/>
    </source>
</evidence>
<dbReference type="GO" id="GO:0000272">
    <property type="term" value="P:polysaccharide catabolic process"/>
    <property type="evidence" value="ECO:0007669"/>
    <property type="project" value="UniProtKB-KW"/>
</dbReference>
<proteinExistence type="inferred from homology"/>
<dbReference type="Gene3D" id="2.60.40.10">
    <property type="entry name" value="Immunoglobulins"/>
    <property type="match status" value="1"/>
</dbReference>
<dbReference type="OrthoDB" id="9758662at2"/>
<dbReference type="SUPFAM" id="SSF48208">
    <property type="entry name" value="Six-hairpin glycosidases"/>
    <property type="match status" value="1"/>
</dbReference>